<reference evidence="11" key="1">
    <citation type="journal article" date="2015" name="Nature">
        <title>Complex archaea that bridge the gap between prokaryotes and eukaryotes.</title>
        <authorList>
            <person name="Spang A."/>
            <person name="Saw J.H."/>
            <person name="Jorgensen S.L."/>
            <person name="Zaremba-Niedzwiedzka K."/>
            <person name="Martijn J."/>
            <person name="Lind A.E."/>
            <person name="van Eijk R."/>
            <person name="Schleper C."/>
            <person name="Guy L."/>
            <person name="Ettema T.J."/>
        </authorList>
    </citation>
    <scope>NUCLEOTIDE SEQUENCE</scope>
</reference>
<dbReference type="PROSITE" id="PS50928">
    <property type="entry name" value="ABC_TM1"/>
    <property type="match status" value="1"/>
</dbReference>
<comment type="subcellular location">
    <subcellularLocation>
        <location evidence="1">Cell membrane</location>
        <topology evidence="1">Multi-pass membrane protein</topology>
    </subcellularLocation>
</comment>
<evidence type="ECO:0000256" key="3">
    <source>
        <dbReference type="ARBA" id="ARBA00022448"/>
    </source>
</evidence>
<gene>
    <name evidence="11" type="ORF">LCGC14_1662190</name>
</gene>
<dbReference type="Gene3D" id="1.10.3720.10">
    <property type="entry name" value="MetI-like"/>
    <property type="match status" value="1"/>
</dbReference>
<proteinExistence type="inferred from homology"/>
<dbReference type="PANTHER" id="PTHR32243">
    <property type="entry name" value="MALTOSE TRANSPORT SYSTEM PERMEASE-RELATED"/>
    <property type="match status" value="1"/>
</dbReference>
<organism evidence="11">
    <name type="scientific">marine sediment metagenome</name>
    <dbReference type="NCBI Taxonomy" id="412755"/>
    <lineage>
        <taxon>unclassified sequences</taxon>
        <taxon>metagenomes</taxon>
        <taxon>ecological metagenomes</taxon>
    </lineage>
</organism>
<evidence type="ECO:0000256" key="8">
    <source>
        <dbReference type="ARBA" id="ARBA00023136"/>
    </source>
</evidence>
<keyword evidence="4" id="KW-1003">Cell membrane</keyword>
<dbReference type="GO" id="GO:0055085">
    <property type="term" value="P:transmembrane transport"/>
    <property type="evidence" value="ECO:0007669"/>
    <property type="project" value="InterPro"/>
</dbReference>
<evidence type="ECO:0000256" key="9">
    <source>
        <dbReference type="SAM" id="Phobius"/>
    </source>
</evidence>
<keyword evidence="5" id="KW-0762">Sugar transport</keyword>
<dbReference type="InterPro" id="IPR000515">
    <property type="entry name" value="MetI-like"/>
</dbReference>
<feature type="transmembrane region" description="Helical" evidence="9">
    <location>
        <begin position="65"/>
        <end position="92"/>
    </location>
</feature>
<dbReference type="SUPFAM" id="SSF161098">
    <property type="entry name" value="MetI-like"/>
    <property type="match status" value="1"/>
</dbReference>
<dbReference type="Pfam" id="PF00528">
    <property type="entry name" value="BPD_transp_1"/>
    <property type="match status" value="1"/>
</dbReference>
<feature type="non-terminal residue" evidence="11">
    <location>
        <position position="241"/>
    </location>
</feature>
<evidence type="ECO:0000256" key="1">
    <source>
        <dbReference type="ARBA" id="ARBA00004651"/>
    </source>
</evidence>
<feature type="domain" description="ABC transmembrane type-1" evidence="10">
    <location>
        <begin position="69"/>
        <end position="241"/>
    </location>
</feature>
<evidence type="ECO:0000256" key="7">
    <source>
        <dbReference type="ARBA" id="ARBA00022989"/>
    </source>
</evidence>
<protein>
    <recommendedName>
        <fullName evidence="10">ABC transmembrane type-1 domain-containing protein</fullName>
    </recommendedName>
</protein>
<comment type="similarity">
    <text evidence="2">Belongs to the binding-protein-dependent transport system permease family. MalFG subfamily.</text>
</comment>
<accession>A0A0F9IG68</accession>
<feature type="transmembrane region" description="Helical" evidence="9">
    <location>
        <begin position="137"/>
        <end position="156"/>
    </location>
</feature>
<evidence type="ECO:0000256" key="6">
    <source>
        <dbReference type="ARBA" id="ARBA00022692"/>
    </source>
</evidence>
<dbReference type="CDD" id="cd06261">
    <property type="entry name" value="TM_PBP2"/>
    <property type="match status" value="1"/>
</dbReference>
<feature type="transmembrane region" description="Helical" evidence="9">
    <location>
        <begin position="104"/>
        <end position="125"/>
    </location>
</feature>
<evidence type="ECO:0000259" key="10">
    <source>
        <dbReference type="PROSITE" id="PS50928"/>
    </source>
</evidence>
<dbReference type="InterPro" id="IPR035906">
    <property type="entry name" value="MetI-like_sf"/>
</dbReference>
<name>A0A0F9IG68_9ZZZZ</name>
<dbReference type="PANTHER" id="PTHR32243:SF50">
    <property type="entry name" value="MALTOSE_MALTODEXTRIN TRANSPORT SYSTEM PERMEASE PROTEIN MALG"/>
    <property type="match status" value="1"/>
</dbReference>
<dbReference type="AlphaFoldDB" id="A0A0F9IG68"/>
<keyword evidence="3" id="KW-0813">Transport</keyword>
<dbReference type="InterPro" id="IPR050901">
    <property type="entry name" value="BP-dep_ABC_trans_perm"/>
</dbReference>
<keyword evidence="6 9" id="KW-0812">Transmembrane</keyword>
<dbReference type="GO" id="GO:0005886">
    <property type="term" value="C:plasma membrane"/>
    <property type="evidence" value="ECO:0007669"/>
    <property type="project" value="UniProtKB-SubCell"/>
</dbReference>
<evidence type="ECO:0000256" key="2">
    <source>
        <dbReference type="ARBA" id="ARBA00009047"/>
    </source>
</evidence>
<evidence type="ECO:0000256" key="5">
    <source>
        <dbReference type="ARBA" id="ARBA00022597"/>
    </source>
</evidence>
<comment type="caution">
    <text evidence="11">The sequence shown here is derived from an EMBL/GenBank/DDBJ whole genome shotgun (WGS) entry which is preliminary data.</text>
</comment>
<feature type="transmembrane region" description="Helical" evidence="9">
    <location>
        <begin position="185"/>
        <end position="206"/>
    </location>
</feature>
<feature type="transmembrane region" description="Helical" evidence="9">
    <location>
        <begin position="7"/>
        <end position="28"/>
    </location>
</feature>
<keyword evidence="8 9" id="KW-0472">Membrane</keyword>
<evidence type="ECO:0000256" key="4">
    <source>
        <dbReference type="ARBA" id="ARBA00022475"/>
    </source>
</evidence>
<keyword evidence="7 9" id="KW-1133">Transmembrane helix</keyword>
<sequence>MKIISRIFIFLIVLGGVIITIFPILWMISTSFKPVDALFNMPPEWIPKKPTIKPFLNLFKEGSFFITYFVNSFIVCIASTGITVFVASLAGYAFSRFKFRGSRAVMFLILVSQMFPVVMLLISIFSMFLKLRLINTYPALILTYMGFALPFSIWMLKNYFDTLPKEIEEAAYIDGCGRFRVLTRIVYPVTGPAILSVALFVFLVAWNELMFALTLTNTDKMRTIPPGLVITYQGQYQIYWA</sequence>
<dbReference type="EMBL" id="LAZR01014145">
    <property type="protein sequence ID" value="KKM18784.1"/>
    <property type="molecule type" value="Genomic_DNA"/>
</dbReference>
<evidence type="ECO:0000313" key="11">
    <source>
        <dbReference type="EMBL" id="KKM18784.1"/>
    </source>
</evidence>